<feature type="region of interest" description="Disordered" evidence="4">
    <location>
        <begin position="1"/>
        <end position="123"/>
    </location>
</feature>
<sequence length="980" mass="112198">MSDALLSAFDSSLQSLGNPELTLGSLPSDFSPPSRPGLRVPSATSQTTAQSSAPVTTPPPANVFAFRRKGESSLSRRLTSETEVDEDVETPSMEKSRWEDAGLDTPVSTRPAASRHRSRGQKGVTLTLRDQEKHIDSLKKENFDIKLRVHFLEERLAELAPEQMDAALKQNITLKIETHNRGREIKRLKKLLLELERELEKLQRNTGSRGARERELEAKLEERDREIRELRRRRSSVDGGDAAIREVEARNLELEEELENVRGLLEDNVMEIERLQDIVERKGDLSSAGNAHRIDDLESEIDQLKQTIESLRLNIEELQQRREAESIERSQSRAQMLEEREGREAVEDDLNALKDRLAAALIELQQKEDDIERKDQTIDEMMSEHQRIVAQVEDEWRGEVDDHKQQVEELRDVLGERDAECKDLRLTISELETNTNDLHNKFEAALAHLEQEADEKDVQIETLNDAIEKLSEQVYVLEDENDRLKEDHDKMKEEEDAERDRLETLTSALREVKELANHVETVVEELEREREARERAENDLDAADKEHDAKLRAERRALEAKESALQSALTDLARTQSLLTQREFDLQAVQTALQTLETESKRAGETHSTAQFSLQLEVDRLKRDLERLEDDLSRARGELNDRDHKGRDRDGAIDKLHAENRDLASQLAAQTQARLNISEKLDTTQSSLKTAEAEIASFKTRVSELESRLSKDQRSLLTAESQYRDQLTERNTLLLTIYQYMDKILGVDKTPTKPFTNFSVFHDNLITRLKALSQIQLDFDKRCKEVEGRFTEKMNDMRKQLDNRWKQIDKFETGVKAFAETKATWRRKYSTKEGEVEALKTTNAELSAQLSGIKRPGQGDTMEVRALSTRAATAERRLNNAQNQLLQTEEKMAALNQKTAAADSKWEARVKEYESRLKSAEERVKRERQGGKERINDLEGQLKTLQRHLELAQKRSQQLTGVIDSNKPGSGSANSSPSSR</sequence>
<keyword evidence="3" id="KW-0175">Coiled coil</keyword>
<dbReference type="GO" id="GO:0005737">
    <property type="term" value="C:cytoplasm"/>
    <property type="evidence" value="ECO:0007669"/>
    <property type="project" value="UniProtKB-SubCell"/>
</dbReference>
<dbReference type="Proteomes" id="UP000799118">
    <property type="component" value="Unassembled WGS sequence"/>
</dbReference>
<keyword evidence="2" id="KW-0963">Cytoplasm</keyword>
<dbReference type="GO" id="GO:0000793">
    <property type="term" value="C:condensed chromosome"/>
    <property type="evidence" value="ECO:0007669"/>
    <property type="project" value="TreeGrafter"/>
</dbReference>
<protein>
    <recommendedName>
        <fullName evidence="5">Centrosomin N-terminal motif 1 domain-containing protein</fullName>
    </recommendedName>
</protein>
<feature type="domain" description="Centrosomin N-terminal motif 1" evidence="5">
    <location>
        <begin position="127"/>
        <end position="200"/>
    </location>
</feature>
<feature type="compositionally biased region" description="Low complexity" evidence="4">
    <location>
        <begin position="1"/>
        <end position="16"/>
    </location>
</feature>
<evidence type="ECO:0000256" key="2">
    <source>
        <dbReference type="ARBA" id="ARBA00022490"/>
    </source>
</evidence>
<feature type="compositionally biased region" description="Low complexity" evidence="4">
    <location>
        <begin position="40"/>
        <end position="55"/>
    </location>
</feature>
<proteinExistence type="predicted"/>
<keyword evidence="7" id="KW-1185">Reference proteome</keyword>
<feature type="coiled-coil region" evidence="3">
    <location>
        <begin position="611"/>
        <end position="708"/>
    </location>
</feature>
<dbReference type="Pfam" id="PF24622">
    <property type="entry name" value="TMP_4"/>
    <property type="match status" value="1"/>
</dbReference>
<dbReference type="InterPro" id="IPR012943">
    <property type="entry name" value="Cnn_1N"/>
</dbReference>
<name>A0A6A4IAS3_9AGAR</name>
<dbReference type="GO" id="GO:0000785">
    <property type="term" value="C:chromatin"/>
    <property type="evidence" value="ECO:0007669"/>
    <property type="project" value="TreeGrafter"/>
</dbReference>
<dbReference type="GO" id="GO:0005815">
    <property type="term" value="C:microtubule organizing center"/>
    <property type="evidence" value="ECO:0007669"/>
    <property type="project" value="InterPro"/>
</dbReference>
<comment type="subcellular location">
    <subcellularLocation>
        <location evidence="1">Cytoplasm</location>
    </subcellularLocation>
</comment>
<evidence type="ECO:0000256" key="3">
    <source>
        <dbReference type="SAM" id="Coils"/>
    </source>
</evidence>
<evidence type="ECO:0000256" key="4">
    <source>
        <dbReference type="SAM" id="MobiDB-lite"/>
    </source>
</evidence>
<dbReference type="EMBL" id="ML769404">
    <property type="protein sequence ID" value="KAE9406167.1"/>
    <property type="molecule type" value="Genomic_DNA"/>
</dbReference>
<dbReference type="OrthoDB" id="10255000at2759"/>
<dbReference type="PANTHER" id="PTHR43941">
    <property type="entry name" value="STRUCTURAL MAINTENANCE OF CHROMOSOMES PROTEIN 2"/>
    <property type="match status" value="1"/>
</dbReference>
<reference evidence="6" key="1">
    <citation type="journal article" date="2019" name="Environ. Microbiol.">
        <title>Fungal ecological strategies reflected in gene transcription - a case study of two litter decomposers.</title>
        <authorList>
            <person name="Barbi F."/>
            <person name="Kohler A."/>
            <person name="Barry K."/>
            <person name="Baskaran P."/>
            <person name="Daum C."/>
            <person name="Fauchery L."/>
            <person name="Ihrmark K."/>
            <person name="Kuo A."/>
            <person name="LaButti K."/>
            <person name="Lipzen A."/>
            <person name="Morin E."/>
            <person name="Grigoriev I.V."/>
            <person name="Henrissat B."/>
            <person name="Lindahl B."/>
            <person name="Martin F."/>
        </authorList>
    </citation>
    <scope>NUCLEOTIDE SEQUENCE</scope>
    <source>
        <strain evidence="6">JB14</strain>
    </source>
</reference>
<feature type="region of interest" description="Disordered" evidence="4">
    <location>
        <begin position="954"/>
        <end position="980"/>
    </location>
</feature>
<dbReference type="GO" id="GO:0007076">
    <property type="term" value="P:mitotic chromosome condensation"/>
    <property type="evidence" value="ECO:0007669"/>
    <property type="project" value="TreeGrafter"/>
</dbReference>
<evidence type="ECO:0000259" key="5">
    <source>
        <dbReference type="Pfam" id="PF07989"/>
    </source>
</evidence>
<dbReference type="Pfam" id="PF07989">
    <property type="entry name" value="Cnn_1N"/>
    <property type="match status" value="1"/>
</dbReference>
<evidence type="ECO:0000313" key="6">
    <source>
        <dbReference type="EMBL" id="KAE9406167.1"/>
    </source>
</evidence>
<dbReference type="GO" id="GO:0003682">
    <property type="term" value="F:chromatin binding"/>
    <property type="evidence" value="ECO:0007669"/>
    <property type="project" value="TreeGrafter"/>
</dbReference>
<organism evidence="6 7">
    <name type="scientific">Gymnopus androsaceus JB14</name>
    <dbReference type="NCBI Taxonomy" id="1447944"/>
    <lineage>
        <taxon>Eukaryota</taxon>
        <taxon>Fungi</taxon>
        <taxon>Dikarya</taxon>
        <taxon>Basidiomycota</taxon>
        <taxon>Agaricomycotina</taxon>
        <taxon>Agaricomycetes</taxon>
        <taxon>Agaricomycetidae</taxon>
        <taxon>Agaricales</taxon>
        <taxon>Marasmiineae</taxon>
        <taxon>Omphalotaceae</taxon>
        <taxon>Gymnopus</taxon>
    </lineage>
</organism>
<evidence type="ECO:0000256" key="1">
    <source>
        <dbReference type="ARBA" id="ARBA00004496"/>
    </source>
</evidence>
<accession>A0A6A4IAS3</accession>
<evidence type="ECO:0000313" key="7">
    <source>
        <dbReference type="Proteomes" id="UP000799118"/>
    </source>
</evidence>
<dbReference type="SUPFAM" id="SSF57997">
    <property type="entry name" value="Tropomyosin"/>
    <property type="match status" value="2"/>
</dbReference>
<dbReference type="GO" id="GO:0000796">
    <property type="term" value="C:condensin complex"/>
    <property type="evidence" value="ECO:0007669"/>
    <property type="project" value="TreeGrafter"/>
</dbReference>
<dbReference type="AlphaFoldDB" id="A0A6A4IAS3"/>
<dbReference type="PANTHER" id="PTHR43941:SF1">
    <property type="entry name" value="STRUCTURAL MAINTENANCE OF CHROMOSOMES PROTEIN 2"/>
    <property type="match status" value="1"/>
</dbReference>
<feature type="region of interest" description="Disordered" evidence="4">
    <location>
        <begin position="526"/>
        <end position="547"/>
    </location>
</feature>
<feature type="region of interest" description="Disordered" evidence="4">
    <location>
        <begin position="322"/>
        <end position="343"/>
    </location>
</feature>
<gene>
    <name evidence="6" type="ORF">BT96DRAFT_811376</name>
</gene>
<feature type="compositionally biased region" description="Low complexity" evidence="4">
    <location>
        <begin position="965"/>
        <end position="980"/>
    </location>
</feature>
<dbReference type="Gene3D" id="1.10.287.1490">
    <property type="match status" value="3"/>
</dbReference>